<evidence type="ECO:0000313" key="2">
    <source>
        <dbReference type="EMBL" id="EGJ29695.1"/>
    </source>
</evidence>
<accession>F4Y0A5</accession>
<evidence type="ECO:0000259" key="1">
    <source>
        <dbReference type="Pfam" id="PF12770"/>
    </source>
</evidence>
<gene>
    <name evidence="2" type="ORF">LYNGBM3L_60970</name>
</gene>
<keyword evidence="3" id="KW-1185">Reference proteome</keyword>
<reference evidence="3" key="1">
    <citation type="journal article" date="2011" name="Proc. Natl. Acad. Sci. U.S.A.">
        <title>Genomic insights into the physiology and ecology of the marine filamentous cyanobacterium Lyngbya majuscula.</title>
        <authorList>
            <person name="Jones A.C."/>
            <person name="Monroe E.A."/>
            <person name="Podell S."/>
            <person name="Hess W.R."/>
            <person name="Klages S."/>
            <person name="Esquenazi E."/>
            <person name="Niessen S."/>
            <person name="Hoover H."/>
            <person name="Rothmann M."/>
            <person name="Lasken R.S."/>
            <person name="Yates J.R.III."/>
            <person name="Reinhardt R."/>
            <person name="Kube M."/>
            <person name="Burkart M.D."/>
            <person name="Allen E.E."/>
            <person name="Dorrestein P.C."/>
            <person name="Gerwick W.H."/>
            <person name="Gerwick L."/>
        </authorList>
    </citation>
    <scope>NUCLEOTIDE SEQUENCE [LARGE SCALE GENOMIC DNA]</scope>
    <source>
        <strain evidence="3">3L</strain>
    </source>
</reference>
<name>F4Y0A5_9CYAN</name>
<protein>
    <recommendedName>
        <fullName evidence="1">CHAT domain-containing protein</fullName>
    </recommendedName>
</protein>
<evidence type="ECO:0000313" key="3">
    <source>
        <dbReference type="Proteomes" id="UP000003959"/>
    </source>
</evidence>
<feature type="domain" description="CHAT" evidence="1">
    <location>
        <begin position="187"/>
        <end position="476"/>
    </location>
</feature>
<dbReference type="Pfam" id="PF12770">
    <property type="entry name" value="CHAT"/>
    <property type="match status" value="1"/>
</dbReference>
<proteinExistence type="predicted"/>
<dbReference type="EMBL" id="GL890967">
    <property type="protein sequence ID" value="EGJ29695.1"/>
    <property type="molecule type" value="Genomic_DNA"/>
</dbReference>
<dbReference type="InterPro" id="IPR024983">
    <property type="entry name" value="CHAT_dom"/>
</dbReference>
<dbReference type="HOGENOM" id="CLU_019562_1_1_3"/>
<organism evidence="2 3">
    <name type="scientific">Moorena producens 3L</name>
    <dbReference type="NCBI Taxonomy" id="489825"/>
    <lineage>
        <taxon>Bacteria</taxon>
        <taxon>Bacillati</taxon>
        <taxon>Cyanobacteriota</taxon>
        <taxon>Cyanophyceae</taxon>
        <taxon>Coleofasciculales</taxon>
        <taxon>Coleofasciculaceae</taxon>
        <taxon>Moorena</taxon>
    </lineage>
</organism>
<dbReference type="AlphaFoldDB" id="F4Y0A5"/>
<dbReference type="eggNOG" id="COG4995">
    <property type="taxonomic scope" value="Bacteria"/>
</dbReference>
<dbReference type="Proteomes" id="UP000003959">
    <property type="component" value="Unassembled WGS sequence"/>
</dbReference>
<sequence>MLLTFAFTREVTMKRIATSFSWFLATLHFTGTISALSVQAQVSRPMSNNIGSNALTQTIAQSPAVNPPNFGQALDNNQVVEAVPLIEQTWEKQYQNHLGINFPDQSITVEEIADTLGKITNQTGQKPGLIYMVPRPQQLELVLITPEGKPIHKRVSAANKEALLSLVQEFIQTITHPIRRHTKDYLPVAQQLYQWMIEPLEPYLKTQGIDNLIFCLGGGLRHLPFAALHDGQEFLVEKYSLALIPAFKLTDTVYSDLKNSDVLAMGASEFNEHNSLPAVPVELSVITQYPWQGKSFLNKDFTLTNLQWQLGYHKNFQILHLATHSDFQAGKPNKSYIQFWNSKLTLYTFAELRWHSPAVELLVLSACQTAIGDKEAELGFAGLAVRANVKSAVASLWYVSDGGTLVLMSEFYRSLKTVPIKAEALRQAQIGMLKQKVSLASVTDRPNVSLPPELASLNYEDLSHPYYWAAFTVVGNPW</sequence>